<feature type="domain" description="Flavodoxin-like fold" evidence="2">
    <location>
        <begin position="4"/>
        <end position="175"/>
    </location>
</feature>
<dbReference type="AlphaFoldDB" id="A0AAV6EFU3"/>
<dbReference type="EMBL" id="VZON01000002">
    <property type="protein sequence ID" value="KAB0613812.1"/>
    <property type="molecule type" value="Genomic_DNA"/>
</dbReference>
<name>A0AAV6EFU3_CAMHY</name>
<accession>A0AAV6EFU3</accession>
<dbReference type="InterPro" id="IPR029039">
    <property type="entry name" value="Flavoprotein-like_sf"/>
</dbReference>
<dbReference type="Gene3D" id="3.40.50.360">
    <property type="match status" value="1"/>
</dbReference>
<dbReference type="GO" id="GO:0009055">
    <property type="term" value="F:electron transfer activity"/>
    <property type="evidence" value="ECO:0007669"/>
    <property type="project" value="TreeGrafter"/>
</dbReference>
<dbReference type="PANTHER" id="PTHR47307:SF1">
    <property type="entry name" value="GLUTATHIONE-REGULATED POTASSIUM-EFFLUX SYSTEM ANCILLARY PROTEIN KEFG"/>
    <property type="match status" value="1"/>
</dbReference>
<proteinExistence type="predicted"/>
<evidence type="ECO:0000313" key="4">
    <source>
        <dbReference type="Proteomes" id="UP000423641"/>
    </source>
</evidence>
<comment type="caution">
    <text evidence="3">The sequence shown here is derived from an EMBL/GenBank/DDBJ whole genome shotgun (WGS) entry which is preliminary data.</text>
</comment>
<evidence type="ECO:0000259" key="2">
    <source>
        <dbReference type="Pfam" id="PF02525"/>
    </source>
</evidence>
<dbReference type="InterPro" id="IPR046980">
    <property type="entry name" value="KefG/KefF"/>
</dbReference>
<dbReference type="InterPro" id="IPR003680">
    <property type="entry name" value="Flavodoxin_fold"/>
</dbReference>
<evidence type="ECO:0000256" key="1">
    <source>
        <dbReference type="ARBA" id="ARBA00023002"/>
    </source>
</evidence>
<dbReference type="Pfam" id="PF02525">
    <property type="entry name" value="Flavodoxin_2"/>
    <property type="match status" value="1"/>
</dbReference>
<dbReference type="GO" id="GO:0010181">
    <property type="term" value="F:FMN binding"/>
    <property type="evidence" value="ECO:0007669"/>
    <property type="project" value="TreeGrafter"/>
</dbReference>
<evidence type="ECO:0000313" key="3">
    <source>
        <dbReference type="EMBL" id="KAB0613812.1"/>
    </source>
</evidence>
<dbReference type="SUPFAM" id="SSF52218">
    <property type="entry name" value="Flavoproteins"/>
    <property type="match status" value="1"/>
</dbReference>
<gene>
    <name evidence="3" type="ORF">F7P66_03430</name>
</gene>
<sequence>MQQKVLIVSGHTNLQGDSVANKNIITNLKELLPSSTIIDLGSMDYKFDVKKKEQQLLLDHDIIVMQFPLFWYSWPSTMQKWVEDVFTHGFSHGNTGNKLKGKKILFSLTTGAGEEAYSKNGFMKHEIGEFLYPMDAVANLAQMQNLGFVCTYGVSYSMRSSKKDEIQRKANEHAKRVVEALRSFELTQNV</sequence>
<dbReference type="GO" id="GO:0003955">
    <property type="term" value="F:NAD(P)H dehydrogenase (quinone) activity"/>
    <property type="evidence" value="ECO:0007669"/>
    <property type="project" value="TreeGrafter"/>
</dbReference>
<keyword evidence="1" id="KW-0560">Oxidoreductase</keyword>
<reference evidence="3 4" key="1">
    <citation type="submission" date="2019-09" db="EMBL/GenBank/DDBJ databases">
        <title>Draft genome sequences of 48 bacterial type strains from the CCUG.</title>
        <authorList>
            <person name="Tunovic T."/>
            <person name="Pineiro-Iglesias B."/>
            <person name="Unosson C."/>
            <person name="Inganas E."/>
            <person name="Ohlen M."/>
            <person name="Cardew S."/>
            <person name="Jensie-Markopoulos S."/>
            <person name="Salva-Serra F."/>
            <person name="Jaen-Luchoro D."/>
            <person name="Karlsson R."/>
            <person name="Svensson-Stadler L."/>
            <person name="Chun J."/>
            <person name="Moore E."/>
        </authorList>
    </citation>
    <scope>NUCLEOTIDE SEQUENCE [LARGE SCALE GENOMIC DNA]</scope>
    <source>
        <strain evidence="3 4">CCUG 34538</strain>
    </source>
</reference>
<protein>
    <submittedName>
        <fullName evidence="3">NAD(P)H-dependent oxidoreductase</fullName>
    </submittedName>
</protein>
<organism evidence="3 4">
    <name type="scientific">Campylobacter hyointestinalis subsp. lawsonii</name>
    <dbReference type="NCBI Taxonomy" id="91353"/>
    <lineage>
        <taxon>Bacteria</taxon>
        <taxon>Pseudomonadati</taxon>
        <taxon>Campylobacterota</taxon>
        <taxon>Epsilonproteobacteria</taxon>
        <taxon>Campylobacterales</taxon>
        <taxon>Campylobacteraceae</taxon>
        <taxon>Campylobacter</taxon>
    </lineage>
</organism>
<dbReference type="PANTHER" id="PTHR47307">
    <property type="entry name" value="GLUTATHIONE-REGULATED POTASSIUM-EFFLUX SYSTEM ANCILLARY PROTEIN KEFG"/>
    <property type="match status" value="1"/>
</dbReference>
<dbReference type="Proteomes" id="UP000423641">
    <property type="component" value="Unassembled WGS sequence"/>
</dbReference>